<accession>A0ABM8AGG4</accession>
<dbReference type="EMBL" id="AP026560">
    <property type="protein sequence ID" value="BDP42887.1"/>
    <property type="molecule type" value="Genomic_DNA"/>
</dbReference>
<evidence type="ECO:0000313" key="1">
    <source>
        <dbReference type="EMBL" id="BDP42887.1"/>
    </source>
</evidence>
<dbReference type="RefSeq" id="WP_264775563.1">
    <property type="nucleotide sequence ID" value="NZ_AP026560.1"/>
</dbReference>
<keyword evidence="2" id="KW-1185">Reference proteome</keyword>
<sequence>MRPPYMLRTGRTPVERAAGLLSSEIGTWALRRALAFGTVTPRDLERQFPAAGPGRLVNLLRLMAERGELNRLSPVGPHNRAVYGPGNLTDLRTLHAALTDLLALSPTPEVPREAE</sequence>
<proteinExistence type="predicted"/>
<dbReference type="Proteomes" id="UP001064971">
    <property type="component" value="Chromosome"/>
</dbReference>
<gene>
    <name evidence="1" type="ORF">DAETH_28560</name>
</gene>
<organism evidence="1 2">
    <name type="scientific">Deinococcus aetherius</name>
    <dbReference type="NCBI Taxonomy" id="200252"/>
    <lineage>
        <taxon>Bacteria</taxon>
        <taxon>Thermotogati</taxon>
        <taxon>Deinococcota</taxon>
        <taxon>Deinococci</taxon>
        <taxon>Deinococcales</taxon>
        <taxon>Deinococcaceae</taxon>
        <taxon>Deinococcus</taxon>
    </lineage>
</organism>
<name>A0ABM8AGG4_9DEIO</name>
<protein>
    <recommendedName>
        <fullName evidence="3">DUF742 domain-containing protein</fullName>
    </recommendedName>
</protein>
<evidence type="ECO:0000313" key="2">
    <source>
        <dbReference type="Proteomes" id="UP001064971"/>
    </source>
</evidence>
<reference evidence="1" key="1">
    <citation type="submission" date="2022-07" db="EMBL/GenBank/DDBJ databases">
        <title>Complete Genome Sequence of the Radioresistant Bacterium Deinococcus aetherius ST0316, Isolated from the Air Dust collected in Lower Stratosphere above Japan.</title>
        <authorList>
            <person name="Satoh K."/>
            <person name="Hagiwara K."/>
            <person name="Katsumata K."/>
            <person name="Kubo A."/>
            <person name="Yokobori S."/>
            <person name="Yamagishi A."/>
            <person name="Oono Y."/>
            <person name="Narumi I."/>
        </authorList>
    </citation>
    <scope>NUCLEOTIDE SEQUENCE</scope>
    <source>
        <strain evidence="1">ST0316</strain>
    </source>
</reference>
<evidence type="ECO:0008006" key="3">
    <source>
        <dbReference type="Google" id="ProtNLM"/>
    </source>
</evidence>